<dbReference type="FunFam" id="3.40.605.10:FF:000026">
    <property type="entry name" value="Aldehyde dehydrogenase, putative"/>
    <property type="match status" value="1"/>
</dbReference>
<keyword evidence="5" id="KW-1185">Reference proteome</keyword>
<dbReference type="Gene3D" id="3.40.309.10">
    <property type="entry name" value="Aldehyde Dehydrogenase, Chain A, domain 2"/>
    <property type="match status" value="1"/>
</dbReference>
<dbReference type="CDD" id="cd07103">
    <property type="entry name" value="ALDH_F5_SSADH_GabD"/>
    <property type="match status" value="1"/>
</dbReference>
<accession>A0A0D5NJH4</accession>
<dbReference type="NCBIfam" id="TIGR01780">
    <property type="entry name" value="SSADH"/>
    <property type="match status" value="1"/>
</dbReference>
<dbReference type="STRING" id="1126833.VN24_13630"/>
<name>A0A0D5NJH4_9BACL</name>
<dbReference type="InterPro" id="IPR016163">
    <property type="entry name" value="Ald_DH_C"/>
</dbReference>
<reference evidence="4 5" key="1">
    <citation type="journal article" date="2015" name="J. Biotechnol.">
        <title>Complete genome sequence of Paenibacillus beijingensis 7188(T) (=DSM 24997(T)), a novel rhizobacterium from jujube garden soil.</title>
        <authorList>
            <person name="Kwak Y."/>
            <person name="Shin J.H."/>
        </authorList>
    </citation>
    <scope>NUCLEOTIDE SEQUENCE [LARGE SCALE GENOMIC DNA]</scope>
    <source>
        <strain evidence="4 5">DSM 24997</strain>
    </source>
</reference>
<evidence type="ECO:0000256" key="1">
    <source>
        <dbReference type="ARBA" id="ARBA00009986"/>
    </source>
</evidence>
<reference evidence="5" key="2">
    <citation type="submission" date="2015-03" db="EMBL/GenBank/DDBJ databases">
        <title>Genome sequence of Paenibacillus beijingensis strain DSM 24997T.</title>
        <authorList>
            <person name="Kwak Y."/>
            <person name="Shin J.-H."/>
        </authorList>
    </citation>
    <scope>NUCLEOTIDE SEQUENCE [LARGE SCALE GENOMIC DNA]</scope>
    <source>
        <strain evidence="5">DSM 24997</strain>
    </source>
</reference>
<dbReference type="GO" id="GO:0004777">
    <property type="term" value="F:succinate-semialdehyde dehydrogenase (NAD+) activity"/>
    <property type="evidence" value="ECO:0007669"/>
    <property type="project" value="TreeGrafter"/>
</dbReference>
<feature type="domain" description="Aldehyde dehydrogenase" evidence="3">
    <location>
        <begin position="8"/>
        <end position="470"/>
    </location>
</feature>
<dbReference type="InterPro" id="IPR016161">
    <property type="entry name" value="Ald_DH/histidinol_DH"/>
</dbReference>
<dbReference type="EMBL" id="CP011058">
    <property type="protein sequence ID" value="AJY75421.1"/>
    <property type="molecule type" value="Genomic_DNA"/>
</dbReference>
<dbReference type="OrthoDB" id="20170at2"/>
<dbReference type="FunFam" id="3.40.605.10:FF:000005">
    <property type="entry name" value="Succinate-semialdehyde dehydrogenase I"/>
    <property type="match status" value="1"/>
</dbReference>
<evidence type="ECO:0000313" key="4">
    <source>
        <dbReference type="EMBL" id="AJY75421.1"/>
    </source>
</evidence>
<dbReference type="InterPro" id="IPR050740">
    <property type="entry name" value="Aldehyde_DH_Superfamily"/>
</dbReference>
<dbReference type="InterPro" id="IPR016160">
    <property type="entry name" value="Ald_DH_CS_CYS"/>
</dbReference>
<dbReference type="GO" id="GO:0009450">
    <property type="term" value="P:gamma-aminobutyric acid catabolic process"/>
    <property type="evidence" value="ECO:0007669"/>
    <property type="project" value="InterPro"/>
</dbReference>
<dbReference type="Gene3D" id="3.40.605.10">
    <property type="entry name" value="Aldehyde Dehydrogenase, Chain A, domain 1"/>
    <property type="match status" value="1"/>
</dbReference>
<comment type="similarity">
    <text evidence="1">Belongs to the aldehyde dehydrogenase family.</text>
</comment>
<evidence type="ECO:0000256" key="2">
    <source>
        <dbReference type="ARBA" id="ARBA00023002"/>
    </source>
</evidence>
<dbReference type="PROSITE" id="PS00070">
    <property type="entry name" value="ALDEHYDE_DEHYDR_CYS"/>
    <property type="match status" value="1"/>
</dbReference>
<dbReference type="FunFam" id="3.40.309.10:FF:000004">
    <property type="entry name" value="Succinate-semialdehyde dehydrogenase I"/>
    <property type="match status" value="1"/>
</dbReference>
<dbReference type="RefSeq" id="WP_045670850.1">
    <property type="nucleotide sequence ID" value="NZ_CP011058.1"/>
</dbReference>
<evidence type="ECO:0000313" key="5">
    <source>
        <dbReference type="Proteomes" id="UP000032633"/>
    </source>
</evidence>
<dbReference type="InterPro" id="IPR016162">
    <property type="entry name" value="Ald_DH_N"/>
</dbReference>
<evidence type="ECO:0000259" key="3">
    <source>
        <dbReference type="Pfam" id="PF00171"/>
    </source>
</evidence>
<dbReference type="InterPro" id="IPR010102">
    <property type="entry name" value="Succ_semiAld_DH"/>
</dbReference>
<gene>
    <name evidence="4" type="primary">gabD</name>
    <name evidence="4" type="ORF">VN24_13630</name>
</gene>
<dbReference type="PATRIC" id="fig|1126833.4.peg.2970"/>
<dbReference type="EC" id="1.2.1.16" evidence="4"/>
<dbReference type="SUPFAM" id="SSF53720">
    <property type="entry name" value="ALDH-like"/>
    <property type="match status" value="1"/>
</dbReference>
<protein>
    <submittedName>
        <fullName evidence="4">Succinate-semialdehyde dehydrogenase</fullName>
        <ecNumber evidence="4">1.2.1.16</ecNumber>
    </submittedName>
</protein>
<dbReference type="InterPro" id="IPR015590">
    <property type="entry name" value="Aldehyde_DH_dom"/>
</dbReference>
<sequence length="477" mass="50916">MLYINGQWRDSSSGETFDVINPATGEVVGRVAKGTKADTEAAIDSAHAAFAGWAKKTAKERYAYLKKTADILRSRADELAALVTREMGKPVAESKGELGLAVDYLDWYAEEGKRVYGDTIPASAEDKRILVLRQPVGVVAAITPWNFPLAMITRKLAPALAAGCTVILKAAEATPLSAIEIFKAFHEAGIPAGVVNLVSGVPAEVAGVLMSSPKVRKMTFTGSTQVGKQLVRQSADTMKKVSMELGGHAPFIVFEDADLGEAAKGAIASKFRNAGQTCVCTNRIYVQKSVVKPFTEILARHMQALVVGNGLDEGVTIGPLINDRAVAKSADHIADAVSKGAAVVCGGAELTGGAYGNGYFFEPTVLVNVTSDMKIAREETFGPVAPVFEFETEEEVIRYANDTEYGLAAYIFSRDLSRVFRVAEALEYGIVGINDPLPTVAQAPFGGVKESGIGREGGKYGIEDYLEYKFLSIKLDV</sequence>
<dbReference type="PANTHER" id="PTHR43353:SF5">
    <property type="entry name" value="SUCCINATE-SEMIALDEHYDE DEHYDROGENASE, MITOCHONDRIAL"/>
    <property type="match status" value="1"/>
</dbReference>
<dbReference type="HOGENOM" id="CLU_005391_0_0_9"/>
<dbReference type="Proteomes" id="UP000032633">
    <property type="component" value="Chromosome"/>
</dbReference>
<organism evidence="4 5">
    <name type="scientific">Paenibacillus beijingensis</name>
    <dbReference type="NCBI Taxonomy" id="1126833"/>
    <lineage>
        <taxon>Bacteria</taxon>
        <taxon>Bacillati</taxon>
        <taxon>Bacillota</taxon>
        <taxon>Bacilli</taxon>
        <taxon>Bacillales</taxon>
        <taxon>Paenibacillaceae</taxon>
        <taxon>Paenibacillus</taxon>
    </lineage>
</organism>
<dbReference type="Pfam" id="PF00171">
    <property type="entry name" value="Aldedh"/>
    <property type="match status" value="1"/>
</dbReference>
<dbReference type="KEGG" id="pbj:VN24_13630"/>
<keyword evidence="2 4" id="KW-0560">Oxidoreductase</keyword>
<dbReference type="PANTHER" id="PTHR43353">
    <property type="entry name" value="SUCCINATE-SEMIALDEHYDE DEHYDROGENASE, MITOCHONDRIAL"/>
    <property type="match status" value="1"/>
</dbReference>
<dbReference type="AlphaFoldDB" id="A0A0D5NJH4"/>
<proteinExistence type="inferred from homology"/>